<dbReference type="AlphaFoldDB" id="A0A667ZEC4"/>
<keyword evidence="7" id="KW-0325">Glycoprotein</keyword>
<comment type="similarity">
    <text evidence="9">Belongs to the SKINT family.</text>
</comment>
<keyword evidence="3" id="KW-0732">Signal</keyword>
<dbReference type="GO" id="GO:0042110">
    <property type="term" value="P:T cell activation"/>
    <property type="evidence" value="ECO:0007669"/>
    <property type="project" value="UniProtKB-ARBA"/>
</dbReference>
<evidence type="ECO:0000256" key="1">
    <source>
        <dbReference type="ARBA" id="ARBA00004370"/>
    </source>
</evidence>
<dbReference type="InterPro" id="IPR050504">
    <property type="entry name" value="IgSF_BTN/MOG"/>
</dbReference>
<evidence type="ECO:0000256" key="9">
    <source>
        <dbReference type="ARBA" id="ARBA00038221"/>
    </source>
</evidence>
<dbReference type="GeneTree" id="ENSGT01050000244843"/>
<accession>A0A667ZEC4</accession>
<feature type="domain" description="Ig-like" evidence="11">
    <location>
        <begin position="118"/>
        <end position="221"/>
    </location>
</feature>
<dbReference type="GO" id="GO:1903037">
    <property type="term" value="P:regulation of leukocyte cell-cell adhesion"/>
    <property type="evidence" value="ECO:0007669"/>
    <property type="project" value="UniProtKB-ARBA"/>
</dbReference>
<protein>
    <recommendedName>
        <fullName evidence="11">Ig-like domain-containing protein</fullName>
    </recommendedName>
</protein>
<dbReference type="SMART" id="SM00406">
    <property type="entry name" value="IGv"/>
    <property type="match status" value="1"/>
</dbReference>
<reference evidence="12" key="2">
    <citation type="submission" date="2025-08" db="UniProtKB">
        <authorList>
            <consortium name="Ensembl"/>
        </authorList>
    </citation>
    <scope>IDENTIFICATION</scope>
</reference>
<evidence type="ECO:0000256" key="5">
    <source>
        <dbReference type="ARBA" id="ARBA00023136"/>
    </source>
</evidence>
<evidence type="ECO:0000256" key="3">
    <source>
        <dbReference type="ARBA" id="ARBA00022729"/>
    </source>
</evidence>
<dbReference type="GO" id="GO:0001817">
    <property type="term" value="P:regulation of cytokine production"/>
    <property type="evidence" value="ECO:0007669"/>
    <property type="project" value="TreeGrafter"/>
</dbReference>
<evidence type="ECO:0000256" key="4">
    <source>
        <dbReference type="ARBA" id="ARBA00022989"/>
    </source>
</evidence>
<dbReference type="GO" id="GO:0005102">
    <property type="term" value="F:signaling receptor binding"/>
    <property type="evidence" value="ECO:0007669"/>
    <property type="project" value="TreeGrafter"/>
</dbReference>
<evidence type="ECO:0000256" key="2">
    <source>
        <dbReference type="ARBA" id="ARBA00022692"/>
    </source>
</evidence>
<dbReference type="GO" id="GO:0050852">
    <property type="term" value="P:T cell receptor signaling pathway"/>
    <property type="evidence" value="ECO:0007669"/>
    <property type="project" value="TreeGrafter"/>
</dbReference>
<evidence type="ECO:0000313" key="13">
    <source>
        <dbReference type="Proteomes" id="UP000472263"/>
    </source>
</evidence>
<name>A0A667ZEC4_9TELE</name>
<evidence type="ECO:0000256" key="7">
    <source>
        <dbReference type="ARBA" id="ARBA00023180"/>
    </source>
</evidence>
<evidence type="ECO:0000259" key="11">
    <source>
        <dbReference type="PROSITE" id="PS50835"/>
    </source>
</evidence>
<dbReference type="PROSITE" id="PS50835">
    <property type="entry name" value="IG_LIKE"/>
    <property type="match status" value="2"/>
</dbReference>
<dbReference type="InterPro" id="IPR003599">
    <property type="entry name" value="Ig_sub"/>
</dbReference>
<dbReference type="Gene3D" id="2.60.40.10">
    <property type="entry name" value="Immunoglobulins"/>
    <property type="match status" value="2"/>
</dbReference>
<dbReference type="Ensembl" id="ENSMMDT00005035025.1">
    <property type="protein sequence ID" value="ENSMMDP00005034269.1"/>
    <property type="gene ID" value="ENSMMDG00005016111.1"/>
</dbReference>
<dbReference type="PANTHER" id="PTHR24100">
    <property type="entry name" value="BUTYROPHILIN"/>
    <property type="match status" value="1"/>
</dbReference>
<dbReference type="InterPro" id="IPR013783">
    <property type="entry name" value="Ig-like_fold"/>
</dbReference>
<evidence type="ECO:0000313" key="12">
    <source>
        <dbReference type="Ensembl" id="ENSMMDP00005034269.1"/>
    </source>
</evidence>
<keyword evidence="4" id="KW-1133">Transmembrane helix</keyword>
<dbReference type="InterPro" id="IPR053896">
    <property type="entry name" value="BTN3A2-like_Ig-C"/>
</dbReference>
<reference evidence="12" key="3">
    <citation type="submission" date="2025-09" db="UniProtKB">
        <authorList>
            <consortium name="Ensembl"/>
        </authorList>
    </citation>
    <scope>IDENTIFICATION</scope>
</reference>
<evidence type="ECO:0000256" key="6">
    <source>
        <dbReference type="ARBA" id="ARBA00023157"/>
    </source>
</evidence>
<dbReference type="PANTHER" id="PTHR24100:SF151">
    <property type="entry name" value="ICOS LIGAND"/>
    <property type="match status" value="1"/>
</dbReference>
<keyword evidence="13" id="KW-1185">Reference proteome</keyword>
<organism evidence="12 13">
    <name type="scientific">Myripristis murdjan</name>
    <name type="common">pinecone soldierfish</name>
    <dbReference type="NCBI Taxonomy" id="586833"/>
    <lineage>
        <taxon>Eukaryota</taxon>
        <taxon>Metazoa</taxon>
        <taxon>Chordata</taxon>
        <taxon>Craniata</taxon>
        <taxon>Vertebrata</taxon>
        <taxon>Euteleostomi</taxon>
        <taxon>Actinopterygii</taxon>
        <taxon>Neopterygii</taxon>
        <taxon>Teleostei</taxon>
        <taxon>Neoteleostei</taxon>
        <taxon>Acanthomorphata</taxon>
        <taxon>Holocentriformes</taxon>
        <taxon>Holocentridae</taxon>
        <taxon>Myripristis</taxon>
    </lineage>
</organism>
<proteinExistence type="inferred from homology"/>
<dbReference type="Pfam" id="PF07686">
    <property type="entry name" value="V-set"/>
    <property type="match status" value="1"/>
</dbReference>
<dbReference type="SMART" id="SM00409">
    <property type="entry name" value="IG"/>
    <property type="match status" value="2"/>
</dbReference>
<dbReference type="InterPro" id="IPR013106">
    <property type="entry name" value="Ig_V-set"/>
</dbReference>
<keyword evidence="8" id="KW-0393">Immunoglobulin domain</keyword>
<dbReference type="FunFam" id="2.60.40.10:FF:000142">
    <property type="entry name" value="V-set domain-containing T-cell activation inhibitor 1"/>
    <property type="match status" value="1"/>
</dbReference>
<evidence type="ECO:0000256" key="8">
    <source>
        <dbReference type="ARBA" id="ARBA00023319"/>
    </source>
</evidence>
<dbReference type="Pfam" id="PF22705">
    <property type="entry name" value="C2-set_3"/>
    <property type="match status" value="1"/>
</dbReference>
<reference evidence="12" key="1">
    <citation type="submission" date="2019-06" db="EMBL/GenBank/DDBJ databases">
        <authorList>
            <consortium name="Wellcome Sanger Institute Data Sharing"/>
        </authorList>
    </citation>
    <scope>NUCLEOTIDE SEQUENCE [LARGE SCALE GENOMIC DNA]</scope>
</reference>
<dbReference type="GO" id="GO:0009897">
    <property type="term" value="C:external side of plasma membrane"/>
    <property type="evidence" value="ECO:0007669"/>
    <property type="project" value="TreeGrafter"/>
</dbReference>
<dbReference type="SUPFAM" id="SSF48726">
    <property type="entry name" value="Immunoglobulin"/>
    <property type="match status" value="2"/>
</dbReference>
<keyword evidence="5" id="KW-0472">Membrane</keyword>
<evidence type="ECO:0000256" key="10">
    <source>
        <dbReference type="SAM" id="MobiDB-lite"/>
    </source>
</evidence>
<keyword evidence="2" id="KW-0812">Transmembrane</keyword>
<sequence length="276" mass="30311">IGPPQPIVAILGGDIILACHLEPSLDPIVSTVGDDIILPCHLEPAVDVVGMTVEWTRPDLDPKFVHVWSDGQELVDKRHPSYEGRTSLLTDKLKHGDVSLKLSEVKLSDEGKYRCFFPSLSRETTITLVVGAASSPVITVTKSSSAVVLECESKGWYPEPELFWLDAEGKLLSAGAPETVRGPDGLYTVSSRVTVEKSHSNSFTCRVQQLSINQSRDTHIHVPGQRGFYIVTINAVSLVLNRNRSARRKPTQTRGEHANSTQKGPWVGIEPRTFLL</sequence>
<dbReference type="FunFam" id="2.60.40.10:FF:000088">
    <property type="entry name" value="Butyrophilin subfamily 1 member A1"/>
    <property type="match status" value="1"/>
</dbReference>
<dbReference type="InterPro" id="IPR036179">
    <property type="entry name" value="Ig-like_dom_sf"/>
</dbReference>
<comment type="subcellular location">
    <subcellularLocation>
        <location evidence="1">Membrane</location>
    </subcellularLocation>
</comment>
<feature type="region of interest" description="Disordered" evidence="10">
    <location>
        <begin position="244"/>
        <end position="267"/>
    </location>
</feature>
<dbReference type="Proteomes" id="UP000472263">
    <property type="component" value="Chromosome 18"/>
</dbReference>
<dbReference type="GO" id="GO:0050863">
    <property type="term" value="P:regulation of T cell activation"/>
    <property type="evidence" value="ECO:0007669"/>
    <property type="project" value="UniProtKB-ARBA"/>
</dbReference>
<keyword evidence="6" id="KW-1015">Disulfide bond</keyword>
<feature type="domain" description="Ig-like" evidence="11">
    <location>
        <begin position="23"/>
        <end position="115"/>
    </location>
</feature>
<dbReference type="InterPro" id="IPR007110">
    <property type="entry name" value="Ig-like_dom"/>
</dbReference>